<evidence type="ECO:0000313" key="2">
    <source>
        <dbReference type="EMBL" id="KAJ1346087.1"/>
    </source>
</evidence>
<keyword evidence="3" id="KW-1185">Reference proteome</keyword>
<evidence type="ECO:0000259" key="1">
    <source>
        <dbReference type="Pfam" id="PF22964"/>
    </source>
</evidence>
<evidence type="ECO:0000313" key="3">
    <source>
        <dbReference type="Proteomes" id="UP001196413"/>
    </source>
</evidence>
<dbReference type="Proteomes" id="UP001196413">
    <property type="component" value="Unassembled WGS sequence"/>
</dbReference>
<sequence length="86" mass="9886">MPLVEIEPWNAVISAAGVLANMLLCEDWHHHSRLSREEVNDLMVKSIRQWPMLSVPMVSYRSFEPFVRILNETTLVGAQMWCVMGS</sequence>
<gene>
    <name evidence="2" type="ORF">KIN20_000774</name>
</gene>
<reference evidence="2" key="1">
    <citation type="submission" date="2021-06" db="EMBL/GenBank/DDBJ databases">
        <title>Parelaphostrongylus tenuis whole genome reference sequence.</title>
        <authorList>
            <person name="Garwood T.J."/>
            <person name="Larsen P.A."/>
            <person name="Fountain-Jones N.M."/>
            <person name="Garbe J.R."/>
            <person name="Macchietto M.G."/>
            <person name="Kania S.A."/>
            <person name="Gerhold R.W."/>
            <person name="Richards J.E."/>
            <person name="Wolf T.M."/>
        </authorList>
    </citation>
    <scope>NUCLEOTIDE SEQUENCE</scope>
    <source>
        <strain evidence="2">MNPRO001-30</strain>
        <tissue evidence="2">Meninges</tissue>
    </source>
</reference>
<organism evidence="2 3">
    <name type="scientific">Parelaphostrongylus tenuis</name>
    <name type="common">Meningeal worm</name>
    <dbReference type="NCBI Taxonomy" id="148309"/>
    <lineage>
        <taxon>Eukaryota</taxon>
        <taxon>Metazoa</taxon>
        <taxon>Ecdysozoa</taxon>
        <taxon>Nematoda</taxon>
        <taxon>Chromadorea</taxon>
        <taxon>Rhabditida</taxon>
        <taxon>Rhabditina</taxon>
        <taxon>Rhabditomorpha</taxon>
        <taxon>Strongyloidea</taxon>
        <taxon>Metastrongylidae</taxon>
        <taxon>Parelaphostrongylus</taxon>
    </lineage>
</organism>
<accession>A0AAD5MBR2</accession>
<name>A0AAD5MBR2_PARTN</name>
<dbReference type="AlphaFoldDB" id="A0AAD5MBR2"/>
<dbReference type="InterPro" id="IPR055142">
    <property type="entry name" value="ZER1-like_C"/>
</dbReference>
<protein>
    <recommendedName>
        <fullName evidence="1">Protein zer-1 homolog-like C-terminal domain-containing protein</fullName>
    </recommendedName>
</protein>
<feature type="domain" description="Protein zer-1 homolog-like C-terminal" evidence="1">
    <location>
        <begin position="14"/>
        <end position="83"/>
    </location>
</feature>
<dbReference type="Pfam" id="PF22964">
    <property type="entry name" value="ZER1-like_2nd"/>
    <property type="match status" value="1"/>
</dbReference>
<proteinExistence type="predicted"/>
<comment type="caution">
    <text evidence="2">The sequence shown here is derived from an EMBL/GenBank/DDBJ whole genome shotgun (WGS) entry which is preliminary data.</text>
</comment>
<dbReference type="EMBL" id="JAHQIW010000110">
    <property type="protein sequence ID" value="KAJ1346087.1"/>
    <property type="molecule type" value="Genomic_DNA"/>
</dbReference>